<evidence type="ECO:0000256" key="7">
    <source>
        <dbReference type="PROSITE-ProRule" id="PRU00205"/>
    </source>
</evidence>
<evidence type="ECO:0000313" key="11">
    <source>
        <dbReference type="EMBL" id="KAL3831741.1"/>
    </source>
</evidence>
<keyword evidence="6 7" id="KW-0472">Membrane</keyword>
<keyword evidence="5 9" id="KW-1133">Transmembrane helix</keyword>
<dbReference type="Pfam" id="PF03798">
    <property type="entry name" value="TRAM_LAG1_CLN8"/>
    <property type="match status" value="1"/>
</dbReference>
<accession>A0ABD3T4A1</accession>
<proteinExistence type="predicted"/>
<comment type="pathway">
    <text evidence="2">Lipid metabolism; sphingolipid metabolism.</text>
</comment>
<evidence type="ECO:0000256" key="9">
    <source>
        <dbReference type="SAM" id="Phobius"/>
    </source>
</evidence>
<feature type="region of interest" description="Disordered" evidence="8">
    <location>
        <begin position="267"/>
        <end position="289"/>
    </location>
</feature>
<dbReference type="EMBL" id="JBJQND010000019">
    <property type="protein sequence ID" value="KAL3831741.1"/>
    <property type="molecule type" value="Genomic_DNA"/>
</dbReference>
<dbReference type="InterPro" id="IPR016439">
    <property type="entry name" value="Lag1/Lac1-like"/>
</dbReference>
<feature type="transmembrane region" description="Helical" evidence="9">
    <location>
        <begin position="104"/>
        <end position="123"/>
    </location>
</feature>
<dbReference type="AlphaFoldDB" id="A0ABD3T4A1"/>
<dbReference type="Proteomes" id="UP001634394">
    <property type="component" value="Unassembled WGS sequence"/>
</dbReference>
<dbReference type="GO" id="GO:0016020">
    <property type="term" value="C:membrane"/>
    <property type="evidence" value="ECO:0007669"/>
    <property type="project" value="UniProtKB-SubCell"/>
</dbReference>
<feature type="transmembrane region" description="Helical" evidence="9">
    <location>
        <begin position="64"/>
        <end position="84"/>
    </location>
</feature>
<keyword evidence="4 7" id="KW-0812">Transmembrane</keyword>
<comment type="caution">
    <text evidence="11">The sequence shown here is derived from an EMBL/GenBank/DDBJ whole genome shotgun (WGS) entry which is preliminary data.</text>
</comment>
<keyword evidence="12" id="KW-1185">Reference proteome</keyword>
<dbReference type="PROSITE" id="PS50922">
    <property type="entry name" value="TLC"/>
    <property type="match status" value="1"/>
</dbReference>
<protein>
    <recommendedName>
        <fullName evidence="10">TLC domain-containing protein</fullName>
    </recommendedName>
</protein>
<evidence type="ECO:0000256" key="3">
    <source>
        <dbReference type="ARBA" id="ARBA00004991"/>
    </source>
</evidence>
<feature type="transmembrane region" description="Helical" evidence="9">
    <location>
        <begin position="130"/>
        <end position="149"/>
    </location>
</feature>
<feature type="transmembrane region" description="Helical" evidence="9">
    <location>
        <begin position="229"/>
        <end position="250"/>
    </location>
</feature>
<feature type="transmembrane region" description="Helical" evidence="9">
    <location>
        <begin position="184"/>
        <end position="209"/>
    </location>
</feature>
<evidence type="ECO:0000256" key="1">
    <source>
        <dbReference type="ARBA" id="ARBA00004141"/>
    </source>
</evidence>
<evidence type="ECO:0000256" key="6">
    <source>
        <dbReference type="ARBA" id="ARBA00023136"/>
    </source>
</evidence>
<sequence length="303" mass="36369">MIERFRQLVWNEWFWFPSEKGWGWKDLQNTDPNVYYPQLEDLHWTVFLGVVFLGIRYGYEHWHLLFYVSIFVYGIAILWNKPWFSETKYCWIGWPKQGIDRDVYWYYVLELGFYWSLVYTLAVDHKRKDFYEMVIHHLVTVLLIYFSWVLNFVRVGTLVLAVHDASDYWMAAAKMAKYINKQTLCEACFVIFCITWIISRLIIYPYVVLYTTTVETYGIVMDVTFGSHWFFNFLLYILQVLHIIWTFMIARIAMQKFTAGNIQQDVRSDAESDDEGEIEEETKSEKNDVTCTMQNSYVSKKFG</sequence>
<evidence type="ECO:0000256" key="5">
    <source>
        <dbReference type="ARBA" id="ARBA00022989"/>
    </source>
</evidence>
<gene>
    <name evidence="11" type="ORF">ACJMK2_023455</name>
</gene>
<comment type="subcellular location">
    <subcellularLocation>
        <location evidence="1">Membrane</location>
        <topology evidence="1">Multi-pass membrane protein</topology>
    </subcellularLocation>
</comment>
<dbReference type="PANTHER" id="PTHR12560">
    <property type="entry name" value="LONGEVITY ASSURANCE FACTOR 1 LAG1"/>
    <property type="match status" value="1"/>
</dbReference>
<comment type="pathway">
    <text evidence="3">Sphingolipid metabolism.</text>
</comment>
<evidence type="ECO:0000313" key="12">
    <source>
        <dbReference type="Proteomes" id="UP001634394"/>
    </source>
</evidence>
<evidence type="ECO:0000256" key="2">
    <source>
        <dbReference type="ARBA" id="ARBA00004760"/>
    </source>
</evidence>
<name>A0ABD3T4A1_SINWO</name>
<reference evidence="11 12" key="1">
    <citation type="submission" date="2024-11" db="EMBL/GenBank/DDBJ databases">
        <title>Chromosome-level genome assembly of the freshwater bivalve Anodonta woodiana.</title>
        <authorList>
            <person name="Chen X."/>
        </authorList>
    </citation>
    <scope>NUCLEOTIDE SEQUENCE [LARGE SCALE GENOMIC DNA]</scope>
    <source>
        <strain evidence="11">MN2024</strain>
        <tissue evidence="11">Gills</tissue>
    </source>
</reference>
<feature type="domain" description="TLC" evidence="10">
    <location>
        <begin position="55"/>
        <end position="258"/>
    </location>
</feature>
<evidence type="ECO:0000259" key="10">
    <source>
        <dbReference type="PROSITE" id="PS50922"/>
    </source>
</evidence>
<organism evidence="11 12">
    <name type="scientific">Sinanodonta woodiana</name>
    <name type="common">Chinese pond mussel</name>
    <name type="synonym">Anodonta woodiana</name>
    <dbReference type="NCBI Taxonomy" id="1069815"/>
    <lineage>
        <taxon>Eukaryota</taxon>
        <taxon>Metazoa</taxon>
        <taxon>Spiralia</taxon>
        <taxon>Lophotrochozoa</taxon>
        <taxon>Mollusca</taxon>
        <taxon>Bivalvia</taxon>
        <taxon>Autobranchia</taxon>
        <taxon>Heteroconchia</taxon>
        <taxon>Palaeoheterodonta</taxon>
        <taxon>Unionida</taxon>
        <taxon>Unionoidea</taxon>
        <taxon>Unionidae</taxon>
        <taxon>Unioninae</taxon>
        <taxon>Sinanodonta</taxon>
    </lineage>
</organism>
<evidence type="ECO:0000256" key="4">
    <source>
        <dbReference type="ARBA" id="ARBA00022692"/>
    </source>
</evidence>
<dbReference type="PANTHER" id="PTHR12560:SF0">
    <property type="entry name" value="LD18904P"/>
    <property type="match status" value="1"/>
</dbReference>
<dbReference type="SMART" id="SM00724">
    <property type="entry name" value="TLC"/>
    <property type="match status" value="1"/>
</dbReference>
<dbReference type="InterPro" id="IPR006634">
    <property type="entry name" value="TLC-dom"/>
</dbReference>
<evidence type="ECO:0000256" key="8">
    <source>
        <dbReference type="SAM" id="MobiDB-lite"/>
    </source>
</evidence>
<feature type="compositionally biased region" description="Acidic residues" evidence="8">
    <location>
        <begin position="271"/>
        <end position="280"/>
    </location>
</feature>